<organism evidence="3 4">
    <name type="scientific">Nakamurella alba</name>
    <dbReference type="NCBI Taxonomy" id="2665158"/>
    <lineage>
        <taxon>Bacteria</taxon>
        <taxon>Bacillati</taxon>
        <taxon>Actinomycetota</taxon>
        <taxon>Actinomycetes</taxon>
        <taxon>Nakamurellales</taxon>
        <taxon>Nakamurellaceae</taxon>
        <taxon>Nakamurella</taxon>
    </lineage>
</organism>
<dbReference type="InterPro" id="IPR001173">
    <property type="entry name" value="Glyco_trans_2-like"/>
</dbReference>
<gene>
    <name evidence="3" type="ORF">GIS00_15655</name>
</gene>
<dbReference type="PANTHER" id="PTHR48090:SF7">
    <property type="entry name" value="RFBJ PROTEIN"/>
    <property type="match status" value="1"/>
</dbReference>
<evidence type="ECO:0000313" key="3">
    <source>
        <dbReference type="EMBL" id="MTD15373.1"/>
    </source>
</evidence>
<evidence type="ECO:0000256" key="1">
    <source>
        <dbReference type="ARBA" id="ARBA00006739"/>
    </source>
</evidence>
<sequence>MKLTVVMPVYNEARTIEHALRRVLDVDYPCAVEIVAVNDGSRDDTASILDAIDDPRLRVVHHPANRGKGAAVRTGVDHATGTHMIIMDADLEYSPADIPTMLRPVLDGVADHVFGVRVFGLNTRYQSFKFAVGGRATTLAANILFDSMLTDMHTCLKLLPVAHFRALRLRQTGFGLDTELTARLLRAGVRPFEVPVSYNGRSVAEGKKIEWRDGVQCLAVLARVRREQPQHLPEVVVPRALPSATAPAPAVPALPVQSGDREPHLVVVPDADLDRQVV</sequence>
<dbReference type="Gene3D" id="3.90.550.10">
    <property type="entry name" value="Spore Coat Polysaccharide Biosynthesis Protein SpsA, Chain A"/>
    <property type="match status" value="1"/>
</dbReference>
<reference evidence="3 4" key="1">
    <citation type="submission" date="2019-11" db="EMBL/GenBank/DDBJ databases">
        <authorList>
            <person name="Jiang L.-Q."/>
        </authorList>
    </citation>
    <scope>NUCLEOTIDE SEQUENCE [LARGE SCALE GENOMIC DNA]</scope>
    <source>
        <strain evidence="3 4">YIM 132087</strain>
    </source>
</reference>
<dbReference type="GO" id="GO:0016740">
    <property type="term" value="F:transferase activity"/>
    <property type="evidence" value="ECO:0007669"/>
    <property type="project" value="UniProtKB-KW"/>
</dbReference>
<keyword evidence="4" id="KW-1185">Reference proteome</keyword>
<dbReference type="AlphaFoldDB" id="A0A7K1FQ49"/>
<comment type="similarity">
    <text evidence="1">Belongs to the glycosyltransferase 2 family.</text>
</comment>
<dbReference type="CDD" id="cd04179">
    <property type="entry name" value="DPM_DPG-synthase_like"/>
    <property type="match status" value="1"/>
</dbReference>
<dbReference type="PANTHER" id="PTHR48090">
    <property type="entry name" value="UNDECAPRENYL-PHOSPHATE 4-DEOXY-4-FORMAMIDO-L-ARABINOSE TRANSFERASE-RELATED"/>
    <property type="match status" value="1"/>
</dbReference>
<keyword evidence="3" id="KW-0808">Transferase</keyword>
<dbReference type="InterPro" id="IPR050256">
    <property type="entry name" value="Glycosyltransferase_2"/>
</dbReference>
<feature type="domain" description="Glycosyltransferase 2-like" evidence="2">
    <location>
        <begin position="4"/>
        <end position="121"/>
    </location>
</feature>
<proteinExistence type="inferred from homology"/>
<dbReference type="Proteomes" id="UP000460221">
    <property type="component" value="Unassembled WGS sequence"/>
</dbReference>
<evidence type="ECO:0000259" key="2">
    <source>
        <dbReference type="Pfam" id="PF00535"/>
    </source>
</evidence>
<dbReference type="EMBL" id="WLYK01000006">
    <property type="protein sequence ID" value="MTD15373.1"/>
    <property type="molecule type" value="Genomic_DNA"/>
</dbReference>
<name>A0A7K1FQ49_9ACTN</name>
<accession>A0A7K1FQ49</accession>
<dbReference type="Pfam" id="PF00535">
    <property type="entry name" value="Glycos_transf_2"/>
    <property type="match status" value="1"/>
</dbReference>
<dbReference type="SUPFAM" id="SSF53448">
    <property type="entry name" value="Nucleotide-diphospho-sugar transferases"/>
    <property type="match status" value="1"/>
</dbReference>
<protein>
    <submittedName>
        <fullName evidence="3">Glycosyltransferase</fullName>
    </submittedName>
</protein>
<comment type="caution">
    <text evidence="3">The sequence shown here is derived from an EMBL/GenBank/DDBJ whole genome shotgun (WGS) entry which is preliminary data.</text>
</comment>
<evidence type="ECO:0000313" key="4">
    <source>
        <dbReference type="Proteomes" id="UP000460221"/>
    </source>
</evidence>
<dbReference type="InterPro" id="IPR029044">
    <property type="entry name" value="Nucleotide-diphossugar_trans"/>
</dbReference>